<dbReference type="Gene3D" id="3.30.70.2530">
    <property type="match status" value="1"/>
</dbReference>
<dbReference type="Pfam" id="PF04030">
    <property type="entry name" value="ALO"/>
    <property type="match status" value="1"/>
</dbReference>
<dbReference type="InterPro" id="IPR016171">
    <property type="entry name" value="Vanillyl_alc_oxidase_C-sub2"/>
</dbReference>
<dbReference type="Pfam" id="PF01565">
    <property type="entry name" value="FAD_binding_4"/>
    <property type="match status" value="1"/>
</dbReference>
<accession>A0ABY2FPV3</accession>
<dbReference type="InterPro" id="IPR016167">
    <property type="entry name" value="FAD-bd_PCMH_sub1"/>
</dbReference>
<dbReference type="InterPro" id="IPR036318">
    <property type="entry name" value="FAD-bd_PCMH-like_sf"/>
</dbReference>
<keyword evidence="4" id="KW-1185">Reference proteome</keyword>
<evidence type="ECO:0000256" key="1">
    <source>
        <dbReference type="ARBA" id="ARBA00023002"/>
    </source>
</evidence>
<dbReference type="Proteomes" id="UP000295060">
    <property type="component" value="Unassembled WGS sequence"/>
</dbReference>
<dbReference type="SUPFAM" id="SSF56176">
    <property type="entry name" value="FAD-binding/transporter-associated domain-like"/>
    <property type="match status" value="1"/>
</dbReference>
<evidence type="ECO:0000313" key="3">
    <source>
        <dbReference type="EMBL" id="TDW95180.1"/>
    </source>
</evidence>
<proteinExistence type="predicted"/>
<dbReference type="InterPro" id="IPR016166">
    <property type="entry name" value="FAD-bd_PCMH"/>
</dbReference>
<dbReference type="Gene3D" id="3.30.465.10">
    <property type="match status" value="1"/>
</dbReference>
<dbReference type="PANTHER" id="PTHR43762:SF1">
    <property type="entry name" value="D-ARABINONO-1,4-LACTONE OXIDASE"/>
    <property type="match status" value="1"/>
</dbReference>
<keyword evidence="1" id="KW-0560">Oxidoreductase</keyword>
<dbReference type="EMBL" id="SODU01000001">
    <property type="protein sequence ID" value="TDW95180.1"/>
    <property type="molecule type" value="Genomic_DNA"/>
</dbReference>
<dbReference type="PANTHER" id="PTHR43762">
    <property type="entry name" value="L-GULONOLACTONE OXIDASE"/>
    <property type="match status" value="1"/>
</dbReference>
<sequence length="419" mass="45168">MRVERDEVGVGAVTNWAGNVSFASELQRPRTIEELQELVGAAEKVRVLGTGHSFNRIADSTGTLVSVADLPKVIEVGDGGVTVSAGLRYGEVTAALQAQGLALHNLGSLPHISVAGACSTGTHGSGDTNGPLADAVSAITFVNASGELVTLARDDEDFAGSVISLGALGVTVSMTLDVQPAYQISQVVYDGLPVERLGTDFDAVMGSAYSVSAFTDWVDPDVMVWRKRRELTAPDPKWLGATLADEPRHPIKVMPADYATQQGGIAGPWNERLPHFRLEFTPSNGDELQSEYFVPRERAAEAFDVLRALGNRFAPVIQVSEIRTIAADDLWLSPSQGRDTVALHFTWIQDETAVRPVVAALEERLAPLDARPHWGKVFAADAATLAERYPKVKDFTALAANYDPTGKFRNEYLDTFLPR</sequence>
<name>A0ABY2FPV3_9ACTN</name>
<dbReference type="Gene3D" id="3.30.70.2520">
    <property type="match status" value="1"/>
</dbReference>
<dbReference type="InterPro" id="IPR006094">
    <property type="entry name" value="Oxid_FAD_bind_N"/>
</dbReference>
<feature type="domain" description="FAD-binding PCMH-type" evidence="2">
    <location>
        <begin position="19"/>
        <end position="181"/>
    </location>
</feature>
<dbReference type="InterPro" id="IPR016169">
    <property type="entry name" value="FAD-bd_PCMH_sub2"/>
</dbReference>
<organism evidence="3 4">
    <name type="scientific">Kribbella pratensis</name>
    <dbReference type="NCBI Taxonomy" id="2512112"/>
    <lineage>
        <taxon>Bacteria</taxon>
        <taxon>Bacillati</taxon>
        <taxon>Actinomycetota</taxon>
        <taxon>Actinomycetes</taxon>
        <taxon>Propionibacteriales</taxon>
        <taxon>Kribbellaceae</taxon>
        <taxon>Kribbella</taxon>
    </lineage>
</organism>
<reference evidence="3 4" key="1">
    <citation type="submission" date="2019-03" db="EMBL/GenBank/DDBJ databases">
        <title>Genomic Encyclopedia of Type Strains, Phase III (KMG-III): the genomes of soil and plant-associated and newly described type strains.</title>
        <authorList>
            <person name="Whitman W."/>
        </authorList>
    </citation>
    <scope>NUCLEOTIDE SEQUENCE [LARGE SCALE GENOMIC DNA]</scope>
    <source>
        <strain evidence="3 4">VKMAc-2574</strain>
    </source>
</reference>
<evidence type="ECO:0000259" key="2">
    <source>
        <dbReference type="PROSITE" id="PS51387"/>
    </source>
</evidence>
<dbReference type="PIRSF" id="PIRSF000136">
    <property type="entry name" value="LGO_GLO"/>
    <property type="match status" value="1"/>
</dbReference>
<dbReference type="PROSITE" id="PS51387">
    <property type="entry name" value="FAD_PCMH"/>
    <property type="match status" value="1"/>
</dbReference>
<dbReference type="Gene3D" id="3.30.43.10">
    <property type="entry name" value="Uridine Diphospho-n-acetylenolpyruvylglucosamine Reductase, domain 2"/>
    <property type="match status" value="1"/>
</dbReference>
<dbReference type="Gene3D" id="1.10.45.10">
    <property type="entry name" value="Vanillyl-alcohol Oxidase, Chain A, domain 4"/>
    <property type="match status" value="1"/>
</dbReference>
<dbReference type="InterPro" id="IPR010031">
    <property type="entry name" value="FAD_lactone_oxidase-like"/>
</dbReference>
<evidence type="ECO:0000313" key="4">
    <source>
        <dbReference type="Proteomes" id="UP000295060"/>
    </source>
</evidence>
<dbReference type="InterPro" id="IPR007173">
    <property type="entry name" value="ALO_C"/>
</dbReference>
<gene>
    <name evidence="3" type="ORF">EV137_2514</name>
</gene>
<comment type="caution">
    <text evidence="3">The sequence shown here is derived from an EMBL/GenBank/DDBJ whole genome shotgun (WGS) entry which is preliminary data.</text>
</comment>
<protein>
    <submittedName>
        <fullName evidence="3">Xylitol oxidase</fullName>
    </submittedName>
</protein>